<proteinExistence type="predicted"/>
<dbReference type="VEuPathDB" id="MicrosporidiaDB:SLOPH_859"/>
<dbReference type="InParanoid" id="S7WBN7"/>
<keyword evidence="1" id="KW-0732">Signal</keyword>
<dbReference type="AlphaFoldDB" id="S7WBN7"/>
<feature type="chain" id="PRO_5004558905" evidence="1">
    <location>
        <begin position="21"/>
        <end position="214"/>
    </location>
</feature>
<feature type="signal peptide" evidence="1">
    <location>
        <begin position="1"/>
        <end position="20"/>
    </location>
</feature>
<dbReference type="Proteomes" id="UP000014978">
    <property type="component" value="Unassembled WGS sequence"/>
</dbReference>
<comment type="caution">
    <text evidence="2">The sequence shown here is derived from an EMBL/GenBank/DDBJ whole genome shotgun (WGS) entry which is preliminary data.</text>
</comment>
<name>S7WBN7_SPRLO</name>
<organism evidence="2 3">
    <name type="scientific">Spraguea lophii (strain 42_110)</name>
    <name type="common">Microsporidian parasite</name>
    <dbReference type="NCBI Taxonomy" id="1358809"/>
    <lineage>
        <taxon>Eukaryota</taxon>
        <taxon>Fungi</taxon>
        <taxon>Fungi incertae sedis</taxon>
        <taxon>Microsporidia</taxon>
        <taxon>Spragueidae</taxon>
        <taxon>Spraguea</taxon>
    </lineage>
</organism>
<evidence type="ECO:0000256" key="1">
    <source>
        <dbReference type="SAM" id="SignalP"/>
    </source>
</evidence>
<keyword evidence="3" id="KW-1185">Reference proteome</keyword>
<dbReference type="EMBL" id="ATCN01000366">
    <property type="protein sequence ID" value="EPR79182.1"/>
    <property type="molecule type" value="Genomic_DNA"/>
</dbReference>
<dbReference type="HOGENOM" id="CLU_1289686_0_0_1"/>
<sequence>MYLLAFFISAIHSTIILVDCTKQVLEYGEQLKQYSNLKDIDLDKVIAKMKVKDRNTIEIAMKQLKIQNEPDFDCLVDFLKMFGEAFEITFFGVKIKTDKKEELIRTIKNGLTLKEIEFLMGIYNISSVLNVDKVIEKTPKDIFNEYSEKLIAFINSDCYMYESTIEMLDKYVNEIYEVYNDLIRSYIDHLNEINMSKTILHSIGINEVPLGLKD</sequence>
<accession>S7WBN7</accession>
<gene>
    <name evidence="2" type="ORF">SLOPH_859</name>
</gene>
<evidence type="ECO:0000313" key="3">
    <source>
        <dbReference type="Proteomes" id="UP000014978"/>
    </source>
</evidence>
<evidence type="ECO:0000313" key="2">
    <source>
        <dbReference type="EMBL" id="EPR79182.1"/>
    </source>
</evidence>
<reference evidence="3" key="1">
    <citation type="journal article" date="2013" name="PLoS Genet.">
        <title>The genome of Spraguea lophii and the basis of host-microsporidian interactions.</title>
        <authorList>
            <person name="Campbell S.E."/>
            <person name="Williams T.A."/>
            <person name="Yousuf A."/>
            <person name="Soanes D.M."/>
            <person name="Paszkiewicz K.H."/>
            <person name="Williams B.A.P."/>
        </authorList>
    </citation>
    <scope>NUCLEOTIDE SEQUENCE [LARGE SCALE GENOMIC DNA]</scope>
    <source>
        <strain evidence="3">42_110</strain>
    </source>
</reference>
<protein>
    <submittedName>
        <fullName evidence="2">Uncharacterized protein</fullName>
    </submittedName>
</protein>